<dbReference type="PANTHER" id="PTHR35803:SF1">
    <property type="entry name" value="GLUCAN 1,4-ALPHA-GLUCOSIDASE SUSB"/>
    <property type="match status" value="1"/>
</dbReference>
<dbReference type="GO" id="GO:0030246">
    <property type="term" value="F:carbohydrate binding"/>
    <property type="evidence" value="ECO:0007669"/>
    <property type="project" value="InterPro"/>
</dbReference>
<dbReference type="InterPro" id="IPR052720">
    <property type="entry name" value="Glycosyl_hydrolase_97"/>
</dbReference>
<dbReference type="InterPro" id="IPR019563">
    <property type="entry name" value="GH97_catalytic"/>
</dbReference>
<dbReference type="AlphaFoldDB" id="A0A3Q9FTZ5"/>
<feature type="domain" description="Glycosyl-hydrolase 97 C-terminal oligomerisation" evidence="6">
    <location>
        <begin position="577"/>
        <end position="677"/>
    </location>
</feature>
<dbReference type="EMBL" id="CP034563">
    <property type="protein sequence ID" value="AZQ65032.1"/>
    <property type="molecule type" value="Genomic_DNA"/>
</dbReference>
<comment type="cofactor">
    <cofactor evidence="1">
        <name>Ca(2+)</name>
        <dbReference type="ChEBI" id="CHEBI:29108"/>
    </cofactor>
</comment>
<feature type="domain" description="Glycosyl-hydrolase 97 N-terminal" evidence="5">
    <location>
        <begin position="32"/>
        <end position="289"/>
    </location>
</feature>
<dbReference type="InterPro" id="IPR013785">
    <property type="entry name" value="Aldolase_TIM"/>
</dbReference>
<dbReference type="Pfam" id="PF14509">
    <property type="entry name" value="GH97_C"/>
    <property type="match status" value="1"/>
</dbReference>
<dbReference type="PANTHER" id="PTHR35803">
    <property type="entry name" value="GLUCAN 1,4-ALPHA-GLUCOSIDASE SUSB-RELATED"/>
    <property type="match status" value="1"/>
</dbReference>
<dbReference type="Pfam" id="PF10566">
    <property type="entry name" value="Glyco_hydro_97"/>
    <property type="match status" value="1"/>
</dbReference>
<protein>
    <submittedName>
        <fullName evidence="7">Glycoside hydrolase family 97 protein</fullName>
    </submittedName>
</protein>
<dbReference type="Gene3D" id="2.70.98.10">
    <property type="match status" value="1"/>
</dbReference>
<organism evidence="7 8">
    <name type="scientific">Flammeovirga pectinis</name>
    <dbReference type="NCBI Taxonomy" id="2494373"/>
    <lineage>
        <taxon>Bacteria</taxon>
        <taxon>Pseudomonadati</taxon>
        <taxon>Bacteroidota</taxon>
        <taxon>Cytophagia</taxon>
        <taxon>Cytophagales</taxon>
        <taxon>Flammeovirgaceae</taxon>
        <taxon>Flammeovirga</taxon>
    </lineage>
</organism>
<dbReference type="GO" id="GO:0016787">
    <property type="term" value="F:hydrolase activity"/>
    <property type="evidence" value="ECO:0007669"/>
    <property type="project" value="UniProtKB-KW"/>
</dbReference>
<reference evidence="7 8" key="1">
    <citation type="submission" date="2018-12" db="EMBL/GenBank/DDBJ databases">
        <title>Flammeovirga pectinis sp. nov., isolated from the gut of the Korean scallop, Patinopecten yessoensis.</title>
        <authorList>
            <person name="Bae J.-W."/>
            <person name="Jeong Y.-S."/>
            <person name="Kang W."/>
        </authorList>
    </citation>
    <scope>NUCLEOTIDE SEQUENCE [LARGE SCALE GENOMIC DNA]</scope>
    <source>
        <strain evidence="7 8">L12M1</strain>
    </source>
</reference>
<evidence type="ECO:0000256" key="2">
    <source>
        <dbReference type="ARBA" id="ARBA00011245"/>
    </source>
</evidence>
<dbReference type="InterPro" id="IPR014718">
    <property type="entry name" value="GH-type_carb-bd"/>
</dbReference>
<dbReference type="Gene3D" id="3.20.20.70">
    <property type="entry name" value="Aldolase class I"/>
    <property type="match status" value="1"/>
</dbReference>
<accession>A0A3Q9FTZ5</accession>
<evidence type="ECO:0000259" key="6">
    <source>
        <dbReference type="Pfam" id="PF14509"/>
    </source>
</evidence>
<dbReference type="OrthoDB" id="57532at2"/>
<keyword evidence="8" id="KW-1185">Reference proteome</keyword>
<evidence type="ECO:0000259" key="4">
    <source>
        <dbReference type="Pfam" id="PF10566"/>
    </source>
</evidence>
<dbReference type="RefSeq" id="WP_126619344.1">
    <property type="nucleotide sequence ID" value="NZ_CP034563.1"/>
</dbReference>
<dbReference type="SUPFAM" id="SSF51445">
    <property type="entry name" value="(Trans)glycosidases"/>
    <property type="match status" value="1"/>
</dbReference>
<dbReference type="KEGG" id="fll:EI427_22695"/>
<dbReference type="PROSITE" id="PS51257">
    <property type="entry name" value="PROKAR_LIPOPROTEIN"/>
    <property type="match status" value="1"/>
</dbReference>
<name>A0A3Q9FTZ5_9BACT</name>
<evidence type="ECO:0000259" key="5">
    <source>
        <dbReference type="Pfam" id="PF14508"/>
    </source>
</evidence>
<evidence type="ECO:0000256" key="3">
    <source>
        <dbReference type="ARBA" id="ARBA00022837"/>
    </source>
</evidence>
<comment type="subunit">
    <text evidence="2">Monomer.</text>
</comment>
<dbReference type="Pfam" id="PF14508">
    <property type="entry name" value="GH97_N"/>
    <property type="match status" value="1"/>
</dbReference>
<gene>
    <name evidence="7" type="ORF">EI427_22695</name>
</gene>
<keyword evidence="3" id="KW-0106">Calcium</keyword>
<evidence type="ECO:0000313" key="7">
    <source>
        <dbReference type="EMBL" id="AZQ65032.1"/>
    </source>
</evidence>
<evidence type="ECO:0000313" key="8">
    <source>
        <dbReference type="Proteomes" id="UP000267268"/>
    </source>
</evidence>
<sequence length="690" mass="78756">MSIRKLITTLIIGGTLSSCQLFDSYKETDVVLSSPGNHLELTFKMIDGAPKYELTFDQEQIISTSDLGFVLKDQPNLLDNFEVVDIQKKSIDEQWETVWGQSKEVDNNFNELTVYLKEKSTHPREMQLIFRVFDDGLGFRYFIPTQENISKIEIMSEETTFNLVDNYKVWYQPCDTIVTNWEHGFDTYERLYEKAQIAEVKTLMHTPATFETKSGDYLSIHEANLTDYSTMTLDRGTKGTSFESYLVPWPDGVKVKRTTPMYTPWRTIQVGHNPGDLVESNIILNLNEPNKIEDVSFIKPMKYLGVWWEMHMNKSTWEQGPNHGANTQNTKKYIDFAASNGLGGVLVEGWNKGWEDWITNPNFNFVEPYSDYDLKYLASYAKEKGVELIGHHETSGDILTYENQMDDAFDLLEKNEMNALKTGYVGKIRAEEEGQHHHGQYMVNHYRKVLETAAKHKVCVVAHEPIKPTGIRRTYPNMLSREAMRGMEYNAWSDGNPASHTTILPFTMGLGGPLDYTPGIFQTNFDKYRKGNSTHTTVANQLALYVVLYSPVQMAADLPEHYEGNPAFQFIREVPTDWEESKVLTADIGEYVAVARKDRKSNDWYIGAITNEQKRALEIPIDFLEDGKEYIAEIYADGTNASYKVNATDVDIKKVKIKNGEHLSMHLAEGGGQAIRIHEAATGEYVSMTE</sequence>
<keyword evidence="7" id="KW-0378">Hydrolase</keyword>
<proteinExistence type="predicted"/>
<dbReference type="Proteomes" id="UP000267268">
    <property type="component" value="Chromosome 2"/>
</dbReference>
<dbReference type="InterPro" id="IPR029483">
    <property type="entry name" value="GH97_C"/>
</dbReference>
<dbReference type="InterPro" id="IPR029486">
    <property type="entry name" value="GH97_N"/>
</dbReference>
<dbReference type="InterPro" id="IPR017853">
    <property type="entry name" value="GH"/>
</dbReference>
<feature type="domain" description="Glycosyl-hydrolase 97 catalytic" evidence="4">
    <location>
        <begin position="307"/>
        <end position="483"/>
    </location>
</feature>
<evidence type="ECO:0000256" key="1">
    <source>
        <dbReference type="ARBA" id="ARBA00001913"/>
    </source>
</evidence>